<dbReference type="SUPFAM" id="SSF55874">
    <property type="entry name" value="ATPase domain of HSP90 chaperone/DNA topoisomerase II/histidine kinase"/>
    <property type="match status" value="1"/>
</dbReference>
<dbReference type="CDD" id="cd00130">
    <property type="entry name" value="PAS"/>
    <property type="match status" value="2"/>
</dbReference>
<evidence type="ECO:0000256" key="3">
    <source>
        <dbReference type="ARBA" id="ARBA00022553"/>
    </source>
</evidence>
<dbReference type="EMBL" id="FNLO01000001">
    <property type="protein sequence ID" value="SDV46765.1"/>
    <property type="molecule type" value="Genomic_DNA"/>
</dbReference>
<evidence type="ECO:0000313" key="14">
    <source>
        <dbReference type="EMBL" id="SDV46765.1"/>
    </source>
</evidence>
<dbReference type="SMART" id="SM00387">
    <property type="entry name" value="HATPase_c"/>
    <property type="match status" value="1"/>
</dbReference>
<keyword evidence="4" id="KW-0808">Transferase</keyword>
<dbReference type="InterPro" id="IPR000700">
    <property type="entry name" value="PAS-assoc_C"/>
</dbReference>
<dbReference type="STRING" id="1770053.SAMN05216551_101618"/>
<accession>A0A1H2PK68</accession>
<proteinExistence type="predicted"/>
<dbReference type="PANTHER" id="PTHR43065">
    <property type="entry name" value="SENSOR HISTIDINE KINASE"/>
    <property type="match status" value="1"/>
</dbReference>
<dbReference type="InterPro" id="IPR036097">
    <property type="entry name" value="HisK_dim/P_sf"/>
</dbReference>
<dbReference type="PROSITE" id="PS50113">
    <property type="entry name" value="PAC"/>
    <property type="match status" value="1"/>
</dbReference>
<evidence type="ECO:0000259" key="10">
    <source>
        <dbReference type="PROSITE" id="PS50109"/>
    </source>
</evidence>
<dbReference type="PROSITE" id="PS50110">
    <property type="entry name" value="RESPONSE_REGULATORY"/>
    <property type="match status" value="1"/>
</dbReference>
<dbReference type="Pfam" id="PF00989">
    <property type="entry name" value="PAS"/>
    <property type="match status" value="1"/>
</dbReference>
<dbReference type="CDD" id="cd18161">
    <property type="entry name" value="REC_hyHK_blue-like"/>
    <property type="match status" value="1"/>
</dbReference>
<dbReference type="PANTHER" id="PTHR43065:SF42">
    <property type="entry name" value="TWO-COMPONENT SENSOR PPRA"/>
    <property type="match status" value="1"/>
</dbReference>
<comment type="catalytic activity">
    <reaction evidence="1">
        <text>ATP + protein L-histidine = ADP + protein N-phospho-L-histidine.</text>
        <dbReference type="EC" id="2.7.13.3"/>
    </reaction>
</comment>
<dbReference type="NCBIfam" id="TIGR00229">
    <property type="entry name" value="sensory_box"/>
    <property type="match status" value="2"/>
</dbReference>
<dbReference type="PRINTS" id="PR00344">
    <property type="entry name" value="BCTRLSENSOR"/>
</dbReference>
<dbReference type="PROSITE" id="PS50112">
    <property type="entry name" value="PAS"/>
    <property type="match status" value="2"/>
</dbReference>
<evidence type="ECO:0000259" key="13">
    <source>
        <dbReference type="PROSITE" id="PS50113"/>
    </source>
</evidence>
<dbReference type="GO" id="GO:0000155">
    <property type="term" value="F:phosphorelay sensor kinase activity"/>
    <property type="evidence" value="ECO:0007669"/>
    <property type="project" value="InterPro"/>
</dbReference>
<evidence type="ECO:0000256" key="1">
    <source>
        <dbReference type="ARBA" id="ARBA00000085"/>
    </source>
</evidence>
<sequence length="798" mass="87513">MDEAQLRSRLAALEAENARLRAGTAPGRAEICALLEAVKDHAIVVIDLDGIVVEWGEGARAVFGWTRDAMLGESLARVFTPEDQAAGRPRDEIAEALREGRAPDERWHVRADGSRFWACGEMRPLRDQTGRVVGLVKSLSDRTEARHTSQELRASESRYQTLFEAIDAGFCVVEMKFDETGKASDYLFLETNPAFEIQTGLRNAAGHWMRELAPEHEEHWFRTYGDVALTGKPARFENVAEALGRWYDVHALRIGDPAKRHVAILFNDISNRRRAELALQRLTESLQQEVETRTRDRNQLWELSTDIMLRCRLDGRILAVNPAWADTLGWTESQLIGANILDLIHPDDIKATRDAMTYCKRGEALSRFENRYRTRGGGYRWIDWSARAADEVLNAVGRDISEDKERIAALERAEAQLRQSQKMEAVGQLTGGLAHDFNNLLTSITGSLDLLQARLDQGRQDEASRYIGTAQSAASRAAALTHRLLAFSRRQTLDPKPTDVNRLVAGMEDIVRRTVGPAIELTVSADPGLWPTLVDPNQLENALLNLCINARDAMPGGGRLTVETANRWLDAKAAGTFDVAPGQYIALSVSDTGAGMTADVAAKAFDPFFTTKPLGMGTGLGLSMIYGFARQTGGQVRIYSEPGQGTTVSLYLPRHRYDEAIVHGVAAVAPVTPAGQGETVLVVDDEPAIRMVITETLQDLGYHALEATDGAGGLSILNSDAHIDLLVTDVGLPGGMNGRQMADAARVRRPTLKVLFITGYAENAVVGNGNLDPGMHVMSKPFAIDSLAVRIKQLIDSP</sequence>
<dbReference type="InterPro" id="IPR001610">
    <property type="entry name" value="PAC"/>
</dbReference>
<dbReference type="InterPro" id="IPR001789">
    <property type="entry name" value="Sig_transdc_resp-reg_receiver"/>
</dbReference>
<dbReference type="Gene3D" id="3.30.565.10">
    <property type="entry name" value="Histidine kinase-like ATPase, C-terminal domain"/>
    <property type="match status" value="1"/>
</dbReference>
<dbReference type="SUPFAM" id="SSF52172">
    <property type="entry name" value="CheY-like"/>
    <property type="match status" value="1"/>
</dbReference>
<dbReference type="InterPro" id="IPR003594">
    <property type="entry name" value="HATPase_dom"/>
</dbReference>
<feature type="domain" description="PAS" evidence="12">
    <location>
        <begin position="27"/>
        <end position="100"/>
    </location>
</feature>
<dbReference type="InterPro" id="IPR005467">
    <property type="entry name" value="His_kinase_dom"/>
</dbReference>
<keyword evidence="8" id="KW-0902">Two-component regulatory system</keyword>
<evidence type="ECO:0000259" key="12">
    <source>
        <dbReference type="PROSITE" id="PS50112"/>
    </source>
</evidence>
<dbReference type="InterPro" id="IPR004358">
    <property type="entry name" value="Sig_transdc_His_kin-like_C"/>
</dbReference>
<keyword evidence="5" id="KW-0547">Nucleotide-binding</keyword>
<evidence type="ECO:0000256" key="5">
    <source>
        <dbReference type="ARBA" id="ARBA00022741"/>
    </source>
</evidence>
<dbReference type="Pfam" id="PF00512">
    <property type="entry name" value="HisKA"/>
    <property type="match status" value="1"/>
</dbReference>
<feature type="modified residue" description="4-aspartylphosphate" evidence="9">
    <location>
        <position position="729"/>
    </location>
</feature>
<feature type="domain" description="PAS" evidence="12">
    <location>
        <begin position="293"/>
        <end position="363"/>
    </location>
</feature>
<feature type="domain" description="Histidine kinase" evidence="10">
    <location>
        <begin position="432"/>
        <end position="656"/>
    </location>
</feature>
<reference evidence="15" key="1">
    <citation type="submission" date="2016-09" db="EMBL/GenBank/DDBJ databases">
        <authorList>
            <person name="Varghese N."/>
            <person name="Submissions S."/>
        </authorList>
    </citation>
    <scope>NUCLEOTIDE SEQUENCE [LARGE SCALE GENOMIC DNA]</scope>
    <source>
        <strain evidence="15">JS23</strain>
    </source>
</reference>
<dbReference type="SUPFAM" id="SSF47384">
    <property type="entry name" value="Homodimeric domain of signal transducing histidine kinase"/>
    <property type="match status" value="1"/>
</dbReference>
<organism evidence="14 15">
    <name type="scientific">Chitinasiproducens palmae</name>
    <dbReference type="NCBI Taxonomy" id="1770053"/>
    <lineage>
        <taxon>Bacteria</taxon>
        <taxon>Pseudomonadati</taxon>
        <taxon>Pseudomonadota</taxon>
        <taxon>Betaproteobacteria</taxon>
        <taxon>Burkholderiales</taxon>
        <taxon>Burkholderiaceae</taxon>
        <taxon>Chitinasiproducens</taxon>
    </lineage>
</organism>
<dbReference type="Gene3D" id="1.10.287.130">
    <property type="match status" value="1"/>
</dbReference>
<dbReference type="SMART" id="SM00388">
    <property type="entry name" value="HisKA"/>
    <property type="match status" value="1"/>
</dbReference>
<evidence type="ECO:0000256" key="2">
    <source>
        <dbReference type="ARBA" id="ARBA00012438"/>
    </source>
</evidence>
<name>A0A1H2PK68_9BURK</name>
<protein>
    <recommendedName>
        <fullName evidence="2">histidine kinase</fullName>
        <ecNumber evidence="2">2.7.13.3</ecNumber>
    </recommendedName>
</protein>
<dbReference type="InterPro" id="IPR003661">
    <property type="entry name" value="HisK_dim/P_dom"/>
</dbReference>
<evidence type="ECO:0000256" key="4">
    <source>
        <dbReference type="ARBA" id="ARBA00022679"/>
    </source>
</evidence>
<dbReference type="CDD" id="cd00082">
    <property type="entry name" value="HisKA"/>
    <property type="match status" value="1"/>
</dbReference>
<evidence type="ECO:0000313" key="15">
    <source>
        <dbReference type="Proteomes" id="UP000243719"/>
    </source>
</evidence>
<evidence type="ECO:0000256" key="6">
    <source>
        <dbReference type="ARBA" id="ARBA00022777"/>
    </source>
</evidence>
<dbReference type="AlphaFoldDB" id="A0A1H2PK68"/>
<dbReference type="InterPro" id="IPR013767">
    <property type="entry name" value="PAS_fold"/>
</dbReference>
<dbReference type="Pfam" id="PF13188">
    <property type="entry name" value="PAS_8"/>
    <property type="match status" value="1"/>
</dbReference>
<keyword evidence="7" id="KW-0067">ATP-binding</keyword>
<keyword evidence="3 9" id="KW-0597">Phosphoprotein</keyword>
<dbReference type="InterPro" id="IPR036890">
    <property type="entry name" value="HATPase_C_sf"/>
</dbReference>
<dbReference type="SMART" id="SM00091">
    <property type="entry name" value="PAS"/>
    <property type="match status" value="2"/>
</dbReference>
<dbReference type="Gene3D" id="3.40.50.2300">
    <property type="match status" value="1"/>
</dbReference>
<dbReference type="InterPro" id="IPR035965">
    <property type="entry name" value="PAS-like_dom_sf"/>
</dbReference>
<dbReference type="EC" id="2.7.13.3" evidence="2"/>
<evidence type="ECO:0000256" key="7">
    <source>
        <dbReference type="ARBA" id="ARBA00022840"/>
    </source>
</evidence>
<dbReference type="InterPro" id="IPR011006">
    <property type="entry name" value="CheY-like_superfamily"/>
</dbReference>
<keyword evidence="6" id="KW-0418">Kinase</keyword>
<keyword evidence="15" id="KW-1185">Reference proteome</keyword>
<dbReference type="InterPro" id="IPR000014">
    <property type="entry name" value="PAS"/>
</dbReference>
<evidence type="ECO:0000256" key="8">
    <source>
        <dbReference type="ARBA" id="ARBA00023012"/>
    </source>
</evidence>
<feature type="domain" description="PAC" evidence="13">
    <location>
        <begin position="102"/>
        <end position="154"/>
    </location>
</feature>
<dbReference type="SMART" id="SM00086">
    <property type="entry name" value="PAC"/>
    <property type="match status" value="2"/>
</dbReference>
<dbReference type="CDD" id="cd16919">
    <property type="entry name" value="HATPase_CckA-like"/>
    <property type="match status" value="1"/>
</dbReference>
<dbReference type="SUPFAM" id="SSF55785">
    <property type="entry name" value="PYP-like sensor domain (PAS domain)"/>
    <property type="match status" value="3"/>
</dbReference>
<dbReference type="GO" id="GO:0005524">
    <property type="term" value="F:ATP binding"/>
    <property type="evidence" value="ECO:0007669"/>
    <property type="project" value="UniProtKB-KW"/>
</dbReference>
<evidence type="ECO:0000256" key="9">
    <source>
        <dbReference type="PROSITE-ProRule" id="PRU00169"/>
    </source>
</evidence>
<dbReference type="Proteomes" id="UP000243719">
    <property type="component" value="Unassembled WGS sequence"/>
</dbReference>
<dbReference type="Pfam" id="PF08447">
    <property type="entry name" value="PAS_3"/>
    <property type="match status" value="1"/>
</dbReference>
<dbReference type="Gene3D" id="3.30.450.20">
    <property type="entry name" value="PAS domain"/>
    <property type="match status" value="3"/>
</dbReference>
<dbReference type="SMART" id="SM00448">
    <property type="entry name" value="REC"/>
    <property type="match status" value="1"/>
</dbReference>
<dbReference type="OrthoDB" id="5389366at2"/>
<evidence type="ECO:0000259" key="11">
    <source>
        <dbReference type="PROSITE" id="PS50110"/>
    </source>
</evidence>
<dbReference type="Pfam" id="PF00072">
    <property type="entry name" value="Response_reg"/>
    <property type="match status" value="1"/>
</dbReference>
<dbReference type="GO" id="GO:0006355">
    <property type="term" value="P:regulation of DNA-templated transcription"/>
    <property type="evidence" value="ECO:0007669"/>
    <property type="project" value="InterPro"/>
</dbReference>
<gene>
    <name evidence="14" type="ORF">SAMN05216551_101618</name>
</gene>
<feature type="domain" description="Response regulatory" evidence="11">
    <location>
        <begin position="679"/>
        <end position="795"/>
    </location>
</feature>
<dbReference type="InterPro" id="IPR013655">
    <property type="entry name" value="PAS_fold_3"/>
</dbReference>
<dbReference type="RefSeq" id="WP_091904397.1">
    <property type="nucleotide sequence ID" value="NZ_FNLO01000001.1"/>
</dbReference>
<dbReference type="Pfam" id="PF02518">
    <property type="entry name" value="HATPase_c"/>
    <property type="match status" value="1"/>
</dbReference>
<dbReference type="PROSITE" id="PS50109">
    <property type="entry name" value="HIS_KIN"/>
    <property type="match status" value="1"/>
</dbReference>